<dbReference type="InterPro" id="IPR029526">
    <property type="entry name" value="PGBD"/>
</dbReference>
<dbReference type="PANTHER" id="PTHR46599:SF3">
    <property type="entry name" value="PIGGYBAC TRANSPOSABLE ELEMENT-DERIVED PROTEIN 4"/>
    <property type="match status" value="1"/>
</dbReference>
<feature type="domain" description="PiggyBac transposable element-derived protein" evidence="1">
    <location>
        <begin position="39"/>
        <end position="150"/>
    </location>
</feature>
<organism evidence="2">
    <name type="scientific">Clastoptera arizonana</name>
    <name type="common">Arizona spittle bug</name>
    <dbReference type="NCBI Taxonomy" id="38151"/>
    <lineage>
        <taxon>Eukaryota</taxon>
        <taxon>Metazoa</taxon>
        <taxon>Ecdysozoa</taxon>
        <taxon>Arthropoda</taxon>
        <taxon>Hexapoda</taxon>
        <taxon>Insecta</taxon>
        <taxon>Pterygota</taxon>
        <taxon>Neoptera</taxon>
        <taxon>Paraneoptera</taxon>
        <taxon>Hemiptera</taxon>
        <taxon>Auchenorrhyncha</taxon>
        <taxon>Cercopoidea</taxon>
        <taxon>Clastopteridae</taxon>
        <taxon>Clastoptera</taxon>
    </lineage>
</organism>
<accession>A0A1B6D438</accession>
<protein>
    <recommendedName>
        <fullName evidence="1">PiggyBac transposable element-derived protein domain-containing protein</fullName>
    </recommendedName>
</protein>
<sequence length="156" mass="18183">PSIWKEVEVPLGSSVELEKFPQFLFKHEKPRIKFDKTLSPTETFTKFFPETVYTHVADQTNLYASQRVDVTHSIPKRSRLHKLQDINESHVKAFVATQIGMGLIHKPSEQSYFLDTFWLTKTPGFSTVFSRDQYLLIKTFLHFNDNEHQVRKGEPG</sequence>
<dbReference type="PANTHER" id="PTHR46599">
    <property type="entry name" value="PIGGYBAC TRANSPOSABLE ELEMENT-DERIVED PROTEIN 4"/>
    <property type="match status" value="1"/>
</dbReference>
<proteinExistence type="predicted"/>
<dbReference type="Pfam" id="PF13843">
    <property type="entry name" value="DDE_Tnp_1_7"/>
    <property type="match status" value="1"/>
</dbReference>
<dbReference type="AlphaFoldDB" id="A0A1B6D438"/>
<evidence type="ECO:0000259" key="1">
    <source>
        <dbReference type="Pfam" id="PF13843"/>
    </source>
</evidence>
<reference evidence="2" key="1">
    <citation type="submission" date="2015-12" db="EMBL/GenBank/DDBJ databases">
        <title>De novo transcriptome assembly of four potential Pierce s Disease insect vectors from Arizona vineyards.</title>
        <authorList>
            <person name="Tassone E.E."/>
        </authorList>
    </citation>
    <scope>NUCLEOTIDE SEQUENCE</scope>
</reference>
<evidence type="ECO:0000313" key="2">
    <source>
        <dbReference type="EMBL" id="JAS20452.1"/>
    </source>
</evidence>
<name>A0A1B6D438_9HEMI</name>
<dbReference type="EMBL" id="GEDC01016846">
    <property type="protein sequence ID" value="JAS20452.1"/>
    <property type="molecule type" value="Transcribed_RNA"/>
</dbReference>
<gene>
    <name evidence="2" type="ORF">g.1349</name>
</gene>
<feature type="non-terminal residue" evidence="2">
    <location>
        <position position="1"/>
    </location>
</feature>
<feature type="non-terminal residue" evidence="2">
    <location>
        <position position="156"/>
    </location>
</feature>